<dbReference type="InterPro" id="IPR050378">
    <property type="entry name" value="Metallo-dep_Hydrolases_sf"/>
</dbReference>
<dbReference type="SUPFAM" id="SSF51338">
    <property type="entry name" value="Composite domain of metallo-dependent hydrolases"/>
    <property type="match status" value="1"/>
</dbReference>
<dbReference type="PANTHER" id="PTHR11647:SF58">
    <property type="entry name" value="DIHYDROPYRIMIDINASE-RELATED PROTEIN 5"/>
    <property type="match status" value="1"/>
</dbReference>
<dbReference type="SUPFAM" id="SSF51556">
    <property type="entry name" value="Metallo-dependent hydrolases"/>
    <property type="match status" value="1"/>
</dbReference>
<dbReference type="InterPro" id="IPR032466">
    <property type="entry name" value="Metal_Hydrolase"/>
</dbReference>
<gene>
    <name evidence="3" type="primary">DPYSL5</name>
    <name evidence="3" type="ORF">GOODEAATRI_005102</name>
</gene>
<proteinExistence type="inferred from homology"/>
<comment type="caution">
    <text evidence="3">The sequence shown here is derived from an EMBL/GenBank/DDBJ whole genome shotgun (WGS) entry which is preliminary data.</text>
</comment>
<evidence type="ECO:0000259" key="2">
    <source>
        <dbReference type="Pfam" id="PF01979"/>
    </source>
</evidence>
<feature type="domain" description="Amidohydrolase-related" evidence="2">
    <location>
        <begin position="285"/>
        <end position="366"/>
    </location>
</feature>
<organism evidence="3 4">
    <name type="scientific">Goodea atripinnis</name>
    <dbReference type="NCBI Taxonomy" id="208336"/>
    <lineage>
        <taxon>Eukaryota</taxon>
        <taxon>Metazoa</taxon>
        <taxon>Chordata</taxon>
        <taxon>Craniata</taxon>
        <taxon>Vertebrata</taxon>
        <taxon>Euteleostomi</taxon>
        <taxon>Actinopterygii</taxon>
        <taxon>Neopterygii</taxon>
        <taxon>Teleostei</taxon>
        <taxon>Neoteleostei</taxon>
        <taxon>Acanthomorphata</taxon>
        <taxon>Ovalentaria</taxon>
        <taxon>Atherinomorphae</taxon>
        <taxon>Cyprinodontiformes</taxon>
        <taxon>Goodeidae</taxon>
        <taxon>Goodea</taxon>
    </lineage>
</organism>
<accession>A0ABV0PVW3</accession>
<dbReference type="Gene3D" id="3.20.20.140">
    <property type="entry name" value="Metal-dependent hydrolases"/>
    <property type="match status" value="2"/>
</dbReference>
<dbReference type="EMBL" id="JAHRIO010090187">
    <property type="protein sequence ID" value="MEQ2187482.1"/>
    <property type="molecule type" value="Genomic_DNA"/>
</dbReference>
<evidence type="ECO:0000313" key="3">
    <source>
        <dbReference type="EMBL" id="MEQ2187482.1"/>
    </source>
</evidence>
<sequence length="403" mass="45007">MSSSSAMVRILIKGGKVVNDDCTQEADVYIENGIIQQVGKELMIPGGAKVIDASGKLVLPGGIDTSVHLEETFMNAVSVDDYYTGGTTMVIGHVLPEKNESLLEAYEECRNLADSKSCCDYALHVGVTWWGPKVRDEMEKLVREKGVNSFQMFMAYKETFMLRDSELFQALQHCKDIGAIARVHAENGELVAEVRKNPCVLLLKHDTVSLLFFLIAFNFLWSQVRLFMEKQPQPTLDTLNVLASDHRPFTVKQKAMGKDDFTKIPHGLPGIQDRMSVIWERGVVGGKMDENRFVAVTSSNAAKIYNLYPRKGRIIPGADADVVVWDPEGSKTISVDNQFQGGDINLYEGLRCRGVPLVTISRGRLVYENGMFTCAEGSGKFCPLRTFPDYLYKKMVQREKVPD</sequence>
<dbReference type="Pfam" id="PF01979">
    <property type="entry name" value="Amidohydro_1"/>
    <property type="match status" value="1"/>
</dbReference>
<dbReference type="Proteomes" id="UP001476798">
    <property type="component" value="Unassembled WGS sequence"/>
</dbReference>
<name>A0ABV0PVW3_9TELE</name>
<keyword evidence="4" id="KW-1185">Reference proteome</keyword>
<evidence type="ECO:0000313" key="4">
    <source>
        <dbReference type="Proteomes" id="UP001476798"/>
    </source>
</evidence>
<reference evidence="3 4" key="1">
    <citation type="submission" date="2021-06" db="EMBL/GenBank/DDBJ databases">
        <authorList>
            <person name="Palmer J.M."/>
        </authorList>
    </citation>
    <scope>NUCLEOTIDE SEQUENCE [LARGE SCALE GENOMIC DNA]</scope>
    <source>
        <strain evidence="3 4">GA_2019</strain>
        <tissue evidence="3">Muscle</tissue>
    </source>
</reference>
<comment type="similarity">
    <text evidence="1">Belongs to the metallo-dependent hydrolases superfamily. Hydantoinase/dihydropyrimidinase family.</text>
</comment>
<dbReference type="InterPro" id="IPR006680">
    <property type="entry name" value="Amidohydro-rel"/>
</dbReference>
<protein>
    <submittedName>
        <fullName evidence="3">Dihydropyrimidinase- protein 5</fullName>
    </submittedName>
</protein>
<dbReference type="InterPro" id="IPR011059">
    <property type="entry name" value="Metal-dep_hydrolase_composite"/>
</dbReference>
<evidence type="ECO:0000256" key="1">
    <source>
        <dbReference type="ARBA" id="ARBA00008829"/>
    </source>
</evidence>
<dbReference type="PANTHER" id="PTHR11647">
    <property type="entry name" value="HYDRANTOINASE/DIHYDROPYRIMIDINASE FAMILY MEMBER"/>
    <property type="match status" value="1"/>
</dbReference>